<dbReference type="PANTHER" id="PTHR43731:SF14">
    <property type="entry name" value="PRESENILIN-ASSOCIATED RHOMBOID-LIKE PROTEIN, MITOCHONDRIAL"/>
    <property type="match status" value="1"/>
</dbReference>
<dbReference type="Pfam" id="PF01694">
    <property type="entry name" value="Rhomboid"/>
    <property type="match status" value="1"/>
</dbReference>
<dbReference type="InterPro" id="IPR022764">
    <property type="entry name" value="Peptidase_S54_rhomboid_dom"/>
</dbReference>
<feature type="domain" description="Peptidase S54 rhomboid" evidence="8">
    <location>
        <begin position="180"/>
        <end position="315"/>
    </location>
</feature>
<evidence type="ECO:0000256" key="6">
    <source>
        <dbReference type="ARBA" id="ARBA00023136"/>
    </source>
</evidence>
<evidence type="ECO:0000256" key="3">
    <source>
        <dbReference type="ARBA" id="ARBA00022692"/>
    </source>
</evidence>
<keyword evidence="4" id="KW-0378">Hydrolase</keyword>
<evidence type="ECO:0000256" key="5">
    <source>
        <dbReference type="ARBA" id="ARBA00022989"/>
    </source>
</evidence>
<organism evidence="9 10">
    <name type="scientific">Chitinophaga cymbidii</name>
    <dbReference type="NCBI Taxonomy" id="1096750"/>
    <lineage>
        <taxon>Bacteria</taxon>
        <taxon>Pseudomonadati</taxon>
        <taxon>Bacteroidota</taxon>
        <taxon>Chitinophagia</taxon>
        <taxon>Chitinophagales</taxon>
        <taxon>Chitinophagaceae</taxon>
        <taxon>Chitinophaga</taxon>
    </lineage>
</organism>
<dbReference type="Gene3D" id="1.20.1540.10">
    <property type="entry name" value="Rhomboid-like"/>
    <property type="match status" value="1"/>
</dbReference>
<dbReference type="EMBL" id="BKAU01000001">
    <property type="protein sequence ID" value="GEP95250.1"/>
    <property type="molecule type" value="Genomic_DNA"/>
</dbReference>
<feature type="transmembrane region" description="Helical" evidence="7">
    <location>
        <begin position="220"/>
        <end position="239"/>
    </location>
</feature>
<evidence type="ECO:0000256" key="1">
    <source>
        <dbReference type="ARBA" id="ARBA00004141"/>
    </source>
</evidence>
<dbReference type="InterPro" id="IPR050925">
    <property type="entry name" value="Rhomboid_protease_S54"/>
</dbReference>
<feature type="transmembrane region" description="Helical" evidence="7">
    <location>
        <begin position="275"/>
        <end position="293"/>
    </location>
</feature>
<dbReference type="Proteomes" id="UP000321436">
    <property type="component" value="Unassembled WGS sequence"/>
</dbReference>
<keyword evidence="5 7" id="KW-1133">Transmembrane helix</keyword>
<dbReference type="InterPro" id="IPR035952">
    <property type="entry name" value="Rhomboid-like_sf"/>
</dbReference>
<evidence type="ECO:0000256" key="7">
    <source>
        <dbReference type="SAM" id="Phobius"/>
    </source>
</evidence>
<evidence type="ECO:0000256" key="2">
    <source>
        <dbReference type="ARBA" id="ARBA00009045"/>
    </source>
</evidence>
<dbReference type="AlphaFoldDB" id="A0A512RHT9"/>
<evidence type="ECO:0000313" key="9">
    <source>
        <dbReference type="EMBL" id="GEP95250.1"/>
    </source>
</evidence>
<keyword evidence="10" id="KW-1185">Reference proteome</keyword>
<sequence>MEDRSPAEQLRITRRAMEQLGWEISEVSPQNITAFTRFSFRSWNEQVSAAFTEDGELSLFSASTGAQVLDFGRNRQNIKRLLGAIEQVAETFTPEEAAAEIPAIATHRLSHSRPVVKGPFGVFKPVSGYFITPILIGINVFIYLLLALVTLYRGGSWWMIDTELLERFGANYKEVTLFGEPWRLLSAAFLHADVLHLFFNMYGIMICGVYLEPLLGKGRYLLVYISCAIIAGLGSLWWYDITPSIGASGALFGLFGFVFTLLLRRFLPPGERRALLISIGIYIALRLSLVFFASHIDHAAHISGLLTGMLLAQLMYAGLNNPLHQAKSTLAAASIVLAIAGSVYFILPRDVSIYITKVQTLGYNFTMAQGSYSVGSEKAREKWLQNFGIYYMDENLRIMDEIDALSLSRDARERNRIMRQLFLTQRNMFAYSYKTLREGRNAYDKQIIDALHDMSRMRKELNW</sequence>
<dbReference type="PANTHER" id="PTHR43731">
    <property type="entry name" value="RHOMBOID PROTEASE"/>
    <property type="match status" value="1"/>
</dbReference>
<dbReference type="GO" id="GO:0004252">
    <property type="term" value="F:serine-type endopeptidase activity"/>
    <property type="evidence" value="ECO:0007669"/>
    <property type="project" value="InterPro"/>
</dbReference>
<comment type="caution">
    <text evidence="9">The sequence shown here is derived from an EMBL/GenBank/DDBJ whole genome shotgun (WGS) entry which is preliminary data.</text>
</comment>
<protein>
    <recommendedName>
        <fullName evidence="8">Peptidase S54 rhomboid domain-containing protein</fullName>
    </recommendedName>
</protein>
<comment type="similarity">
    <text evidence="2">Belongs to the peptidase S54 family.</text>
</comment>
<evidence type="ECO:0000256" key="4">
    <source>
        <dbReference type="ARBA" id="ARBA00022801"/>
    </source>
</evidence>
<evidence type="ECO:0000313" key="10">
    <source>
        <dbReference type="Proteomes" id="UP000321436"/>
    </source>
</evidence>
<feature type="transmembrane region" description="Helical" evidence="7">
    <location>
        <begin position="329"/>
        <end position="347"/>
    </location>
</feature>
<feature type="transmembrane region" description="Helical" evidence="7">
    <location>
        <begin position="188"/>
        <end position="211"/>
    </location>
</feature>
<keyword evidence="6 7" id="KW-0472">Membrane</keyword>
<feature type="transmembrane region" description="Helical" evidence="7">
    <location>
        <begin position="245"/>
        <end position="263"/>
    </location>
</feature>
<gene>
    <name evidence="9" type="ORF">CCY01nite_15100</name>
</gene>
<reference evidence="9 10" key="1">
    <citation type="submission" date="2019-07" db="EMBL/GenBank/DDBJ databases">
        <title>Whole genome shotgun sequence of Chitinophaga cymbidii NBRC 109752.</title>
        <authorList>
            <person name="Hosoyama A."/>
            <person name="Uohara A."/>
            <person name="Ohji S."/>
            <person name="Ichikawa N."/>
        </authorList>
    </citation>
    <scope>NUCLEOTIDE SEQUENCE [LARGE SCALE GENOMIC DNA]</scope>
    <source>
        <strain evidence="9 10">NBRC 109752</strain>
    </source>
</reference>
<feature type="transmembrane region" description="Helical" evidence="7">
    <location>
        <begin position="129"/>
        <end position="152"/>
    </location>
</feature>
<evidence type="ECO:0000259" key="8">
    <source>
        <dbReference type="Pfam" id="PF01694"/>
    </source>
</evidence>
<keyword evidence="3 7" id="KW-0812">Transmembrane</keyword>
<dbReference type="SUPFAM" id="SSF144091">
    <property type="entry name" value="Rhomboid-like"/>
    <property type="match status" value="1"/>
</dbReference>
<accession>A0A512RHT9</accession>
<dbReference type="RefSeq" id="WP_186830957.1">
    <property type="nucleotide sequence ID" value="NZ_BKAU01000001.1"/>
</dbReference>
<dbReference type="GO" id="GO:0016020">
    <property type="term" value="C:membrane"/>
    <property type="evidence" value="ECO:0007669"/>
    <property type="project" value="UniProtKB-SubCell"/>
</dbReference>
<proteinExistence type="inferred from homology"/>
<name>A0A512RHT9_9BACT</name>
<comment type="subcellular location">
    <subcellularLocation>
        <location evidence="1">Membrane</location>
        <topology evidence="1">Multi-pass membrane protein</topology>
    </subcellularLocation>
</comment>